<dbReference type="SUPFAM" id="SSF55681">
    <property type="entry name" value="Class II aaRS and biotin synthetases"/>
    <property type="match status" value="1"/>
</dbReference>
<dbReference type="PROSITE" id="PS50862">
    <property type="entry name" value="AA_TRNA_LIGASE_II"/>
    <property type="match status" value="1"/>
</dbReference>
<dbReference type="Pfam" id="PF00152">
    <property type="entry name" value="tRNA-synt_2"/>
    <property type="match status" value="1"/>
</dbReference>
<dbReference type="GO" id="GO:0016874">
    <property type="term" value="F:ligase activity"/>
    <property type="evidence" value="ECO:0007669"/>
    <property type="project" value="UniProtKB-KW"/>
</dbReference>
<dbReference type="RefSeq" id="WP_027852022.1">
    <property type="nucleotide sequence ID" value="NZ_BSOR01000015.1"/>
</dbReference>
<dbReference type="InterPro" id="IPR004525">
    <property type="entry name" value="EpmA"/>
</dbReference>
<keyword evidence="6" id="KW-1185">Reference proteome</keyword>
<evidence type="ECO:0000256" key="2">
    <source>
        <dbReference type="ARBA" id="ARBA00022741"/>
    </source>
</evidence>
<proteinExistence type="predicted"/>
<keyword evidence="2" id="KW-0547">Nucleotide-binding</keyword>
<name>A0ABQ5ZZV4_9GAMM</name>
<dbReference type="InterPro" id="IPR045864">
    <property type="entry name" value="aa-tRNA-synth_II/BPL/LPL"/>
</dbReference>
<dbReference type="Gene3D" id="3.30.930.10">
    <property type="entry name" value="Bira Bifunctional Protein, Domain 2"/>
    <property type="match status" value="1"/>
</dbReference>
<keyword evidence="5" id="KW-0648">Protein biosynthesis</keyword>
<dbReference type="EMBL" id="BSOR01000015">
    <property type="protein sequence ID" value="GLR63410.1"/>
    <property type="molecule type" value="Genomic_DNA"/>
</dbReference>
<reference evidence="6" key="1">
    <citation type="journal article" date="2019" name="Int. J. Syst. Evol. Microbiol.">
        <title>The Global Catalogue of Microorganisms (GCM) 10K type strain sequencing project: providing services to taxonomists for standard genome sequencing and annotation.</title>
        <authorList>
            <consortium name="The Broad Institute Genomics Platform"/>
            <consortium name="The Broad Institute Genome Sequencing Center for Infectious Disease"/>
            <person name="Wu L."/>
            <person name="Ma J."/>
        </authorList>
    </citation>
    <scope>NUCLEOTIDE SEQUENCE [LARGE SCALE GENOMIC DNA]</scope>
    <source>
        <strain evidence="6">NBRC 100033</strain>
    </source>
</reference>
<keyword evidence="5" id="KW-0251">Elongation factor</keyword>
<organism evidence="5 6">
    <name type="scientific">Marinospirillum insulare</name>
    <dbReference type="NCBI Taxonomy" id="217169"/>
    <lineage>
        <taxon>Bacteria</taxon>
        <taxon>Pseudomonadati</taxon>
        <taxon>Pseudomonadota</taxon>
        <taxon>Gammaproteobacteria</taxon>
        <taxon>Oceanospirillales</taxon>
        <taxon>Oceanospirillaceae</taxon>
        <taxon>Marinospirillum</taxon>
    </lineage>
</organism>
<dbReference type="NCBIfam" id="TIGR00462">
    <property type="entry name" value="genX"/>
    <property type="match status" value="1"/>
</dbReference>
<dbReference type="PANTHER" id="PTHR42918">
    <property type="entry name" value="LYSYL-TRNA SYNTHETASE"/>
    <property type="match status" value="1"/>
</dbReference>
<gene>
    <name evidence="5" type="primary">epmA</name>
    <name evidence="5" type="ORF">GCM10007878_08450</name>
</gene>
<dbReference type="Proteomes" id="UP001156682">
    <property type="component" value="Unassembled WGS sequence"/>
</dbReference>
<comment type="caution">
    <text evidence="5">The sequence shown here is derived from an EMBL/GenBank/DDBJ whole genome shotgun (WGS) entry which is preliminary data.</text>
</comment>
<feature type="domain" description="Aminoacyl-transfer RNA synthetases class-II family profile" evidence="4">
    <location>
        <begin position="9"/>
        <end position="296"/>
    </location>
</feature>
<sequence>MQLAILKKRAELLSATRHFFNSRGVLEVNTPVLAPAGSTDPLLDSFVTQLEGGSTPSQLLYLQTSPEFYMKRLLAEGSGAIYQLGPCFRNGELSQRHNPEFLMLEWYRPDWKLSELEAECCALFDELLGVASYQRRTYREAFIEFVGLDPFKTSLAELRRTCVAVSGIDAEQLDRDGCLDLLLSHKLEPALKNLGRVILYEFPASQAALAQIHQDAYGNPVASRFELYINGLELANAYQELTSASEQATRFEADNAQRHALGKPQVTADAKLVAALEKGLPDCSGIAVGFDRLVMLACDAASLDEVQTFSAYRW</sequence>
<dbReference type="PANTHER" id="PTHR42918:SF6">
    <property type="entry name" value="ELONGATION FACTOR P--(R)-BETA-LYSINE LIGASE"/>
    <property type="match status" value="1"/>
</dbReference>
<dbReference type="PRINTS" id="PR00982">
    <property type="entry name" value="TRNASYNTHLYS"/>
</dbReference>
<evidence type="ECO:0000313" key="5">
    <source>
        <dbReference type="EMBL" id="GLR63410.1"/>
    </source>
</evidence>
<accession>A0ABQ5ZZV4</accession>
<dbReference type="GO" id="GO:0003746">
    <property type="term" value="F:translation elongation factor activity"/>
    <property type="evidence" value="ECO:0007669"/>
    <property type="project" value="UniProtKB-KW"/>
</dbReference>
<evidence type="ECO:0000313" key="6">
    <source>
        <dbReference type="Proteomes" id="UP001156682"/>
    </source>
</evidence>
<evidence type="ECO:0000259" key="4">
    <source>
        <dbReference type="PROSITE" id="PS50862"/>
    </source>
</evidence>
<keyword evidence="3" id="KW-0067">ATP-binding</keyword>
<dbReference type="InterPro" id="IPR004364">
    <property type="entry name" value="Aa-tRNA-synt_II"/>
</dbReference>
<protein>
    <submittedName>
        <fullName evidence="5">Elongation factor P--(R)-beta-lysine ligase</fullName>
    </submittedName>
</protein>
<keyword evidence="1 5" id="KW-0436">Ligase</keyword>
<evidence type="ECO:0000256" key="1">
    <source>
        <dbReference type="ARBA" id="ARBA00022598"/>
    </source>
</evidence>
<dbReference type="NCBIfam" id="NF006828">
    <property type="entry name" value="PRK09350.1"/>
    <property type="match status" value="1"/>
</dbReference>
<evidence type="ECO:0000256" key="3">
    <source>
        <dbReference type="ARBA" id="ARBA00022840"/>
    </source>
</evidence>
<dbReference type="InterPro" id="IPR018149">
    <property type="entry name" value="Lys-tRNA-synth_II_C"/>
</dbReference>
<dbReference type="InterPro" id="IPR006195">
    <property type="entry name" value="aa-tRNA-synth_II"/>
</dbReference>